<protein>
    <submittedName>
        <fullName evidence="1">Uncharacterized protein</fullName>
    </submittedName>
</protein>
<reference evidence="1" key="1">
    <citation type="submission" date="2014-11" db="EMBL/GenBank/DDBJ databases">
        <authorList>
            <person name="Amaro Gonzalez C."/>
        </authorList>
    </citation>
    <scope>NUCLEOTIDE SEQUENCE</scope>
</reference>
<name>A0A0E9W5I3_ANGAN</name>
<dbReference type="AlphaFoldDB" id="A0A0E9W5I3"/>
<organism evidence="1">
    <name type="scientific">Anguilla anguilla</name>
    <name type="common">European freshwater eel</name>
    <name type="synonym">Muraena anguilla</name>
    <dbReference type="NCBI Taxonomy" id="7936"/>
    <lineage>
        <taxon>Eukaryota</taxon>
        <taxon>Metazoa</taxon>
        <taxon>Chordata</taxon>
        <taxon>Craniata</taxon>
        <taxon>Vertebrata</taxon>
        <taxon>Euteleostomi</taxon>
        <taxon>Actinopterygii</taxon>
        <taxon>Neopterygii</taxon>
        <taxon>Teleostei</taxon>
        <taxon>Anguilliformes</taxon>
        <taxon>Anguillidae</taxon>
        <taxon>Anguilla</taxon>
    </lineage>
</organism>
<dbReference type="EMBL" id="GBXM01023752">
    <property type="protein sequence ID" value="JAH84825.1"/>
    <property type="molecule type" value="Transcribed_RNA"/>
</dbReference>
<sequence>MLWYPYYMLIKTNKKKHLSHLKIQLVQYYSNK</sequence>
<accession>A0A0E9W5I3</accession>
<proteinExistence type="predicted"/>
<evidence type="ECO:0000313" key="1">
    <source>
        <dbReference type="EMBL" id="JAH84825.1"/>
    </source>
</evidence>
<reference evidence="1" key="2">
    <citation type="journal article" date="2015" name="Fish Shellfish Immunol.">
        <title>Early steps in the European eel (Anguilla anguilla)-Vibrio vulnificus interaction in the gills: Role of the RtxA13 toxin.</title>
        <authorList>
            <person name="Callol A."/>
            <person name="Pajuelo D."/>
            <person name="Ebbesson L."/>
            <person name="Teles M."/>
            <person name="MacKenzie S."/>
            <person name="Amaro C."/>
        </authorList>
    </citation>
    <scope>NUCLEOTIDE SEQUENCE</scope>
</reference>